<keyword evidence="3" id="KW-1185">Reference proteome</keyword>
<dbReference type="Proteomes" id="UP000182312">
    <property type="component" value="Unassembled WGS sequence"/>
</dbReference>
<reference evidence="2 4" key="3">
    <citation type="submission" date="2016-10" db="EMBL/GenBank/DDBJ databases">
        <authorList>
            <person name="de Groot N.N."/>
        </authorList>
    </citation>
    <scope>NUCLEOTIDE SEQUENCE [LARGE SCALE GENOMIC DNA]</scope>
    <source>
        <strain evidence="2 4">CGMCC 1.6117</strain>
    </source>
</reference>
<evidence type="ECO:0000313" key="2">
    <source>
        <dbReference type="EMBL" id="SFA42185.1"/>
    </source>
</evidence>
<organism evidence="1 3">
    <name type="scientific">Paracoccus halophilus</name>
    <dbReference type="NCBI Taxonomy" id="376733"/>
    <lineage>
        <taxon>Bacteria</taxon>
        <taxon>Pseudomonadati</taxon>
        <taxon>Pseudomonadota</taxon>
        <taxon>Alphaproteobacteria</taxon>
        <taxon>Rhodobacterales</taxon>
        <taxon>Paracoccaceae</taxon>
        <taxon>Paracoccus</taxon>
    </lineage>
</organism>
<dbReference type="Proteomes" id="UP000029846">
    <property type="component" value="Unassembled WGS sequence"/>
</dbReference>
<reference evidence="1 3" key="1">
    <citation type="submission" date="2014-09" db="EMBL/GenBank/DDBJ databases">
        <authorList>
            <person name="McGinnis J.M."/>
            <person name="Wolfgang W.J."/>
        </authorList>
    </citation>
    <scope>NUCLEOTIDE SEQUENCE [LARGE SCALE GENOMIC DNA]</scope>
    <source>
        <strain evidence="1 3">JCM 14014</strain>
    </source>
</reference>
<protein>
    <recommendedName>
        <fullName evidence="5">Lipoprotein</fullName>
    </recommendedName>
</protein>
<name>A0A099F8W5_9RHOB</name>
<dbReference type="OrthoDB" id="7778594at2"/>
<gene>
    <name evidence="1" type="ORF">IT41_00470</name>
    <name evidence="2" type="ORF">SAMN04487972_102264</name>
</gene>
<evidence type="ECO:0000313" key="4">
    <source>
        <dbReference type="Proteomes" id="UP000182312"/>
    </source>
</evidence>
<proteinExistence type="predicted"/>
<dbReference type="AlphaFoldDB" id="A0A099F8W5"/>
<evidence type="ECO:0000313" key="1">
    <source>
        <dbReference type="EMBL" id="KGJ06686.1"/>
    </source>
</evidence>
<reference evidence="1 3" key="2">
    <citation type="submission" date="2014-10" db="EMBL/GenBank/DDBJ databases">
        <title>Paracoccus sanguinis sp. nov., isolated from clinical specimens of New York State patients.</title>
        <authorList>
            <person name="Mingle L.A."/>
            <person name="Cole J.A."/>
            <person name="Lapierre P."/>
            <person name="Musser K.A."/>
        </authorList>
    </citation>
    <scope>NUCLEOTIDE SEQUENCE [LARGE SCALE GENOMIC DNA]</scope>
    <source>
        <strain evidence="1 3">JCM 14014</strain>
    </source>
</reference>
<evidence type="ECO:0000313" key="3">
    <source>
        <dbReference type="Proteomes" id="UP000029846"/>
    </source>
</evidence>
<dbReference type="EMBL" id="JRKN01000001">
    <property type="protein sequence ID" value="KGJ06686.1"/>
    <property type="molecule type" value="Genomic_DNA"/>
</dbReference>
<dbReference type="EMBL" id="FOJO01000002">
    <property type="protein sequence ID" value="SFA42185.1"/>
    <property type="molecule type" value="Genomic_DNA"/>
</dbReference>
<evidence type="ECO:0008006" key="5">
    <source>
        <dbReference type="Google" id="ProtNLM"/>
    </source>
</evidence>
<sequence length="145" mass="16176">MFSIARNTTGRHRFTAPLGVLIAAGFALGACSLDTARGPMTSADPTVFYAELAQENLTGVYNPLAYRSEDVQKGLAQVCGNRRITEYRERPAGEMVAFFGHCWGGTDVLMGTVSFRRMGNRLRIRVPGYIDRDRRNESRAWSIRL</sequence>
<dbReference type="RefSeq" id="WP_036737815.1">
    <property type="nucleotide sequence ID" value="NZ_FOJO01000002.1"/>
</dbReference>
<dbReference type="PROSITE" id="PS51257">
    <property type="entry name" value="PROKAR_LIPOPROTEIN"/>
    <property type="match status" value="1"/>
</dbReference>
<accession>A0A099F8W5</accession>